<evidence type="ECO:0000313" key="3">
    <source>
        <dbReference type="Proteomes" id="UP001441944"/>
    </source>
</evidence>
<gene>
    <name evidence="2" type="ORF">NBRC116598_21850</name>
</gene>
<dbReference type="InterPro" id="IPR011990">
    <property type="entry name" value="TPR-like_helical_dom_sf"/>
</dbReference>
<evidence type="ECO:0000256" key="1">
    <source>
        <dbReference type="SAM" id="MobiDB-lite"/>
    </source>
</evidence>
<proteinExistence type="predicted"/>
<feature type="region of interest" description="Disordered" evidence="1">
    <location>
        <begin position="1"/>
        <end position="23"/>
    </location>
</feature>
<reference evidence="2 3" key="1">
    <citation type="submission" date="2024-04" db="EMBL/GenBank/DDBJ databases">
        <title>Draft genome sequence of Pseudophaeobacter arcticus NBRC 116598.</title>
        <authorList>
            <person name="Miyakawa T."/>
            <person name="Kusuya Y."/>
            <person name="Miura T."/>
        </authorList>
    </citation>
    <scope>NUCLEOTIDE SEQUENCE [LARGE SCALE GENOMIC DNA]</scope>
    <source>
        <strain evidence="2 3">SU-CL00105</strain>
    </source>
</reference>
<comment type="caution">
    <text evidence="2">The sequence shown here is derived from an EMBL/GenBank/DDBJ whole genome shotgun (WGS) entry which is preliminary data.</text>
</comment>
<protein>
    <submittedName>
        <fullName evidence="2">DUF2927 domain-containing protein</fullName>
    </submittedName>
</protein>
<accession>A0ABQ0ALJ5</accession>
<name>A0ABQ0ALJ5_9RHOB</name>
<dbReference type="SUPFAM" id="SSF48452">
    <property type="entry name" value="TPR-like"/>
    <property type="match status" value="1"/>
</dbReference>
<evidence type="ECO:0000313" key="2">
    <source>
        <dbReference type="EMBL" id="GAA6196741.1"/>
    </source>
</evidence>
<sequence>MASSNLPAAKAFSAPRPRAPQRSNRDIARDFLDLHFRLEGGTNLPVFTRFERPIRLRVVGNPSAGFQRDLSQLLQRFKREAGIDIQRVNSGPVEITVQAVSSRAIHRALPKAACFVVPNVDSLAELRRKRRSPDTDWSRLRSRERLAVFVPNDISPQETRDCLHEELAQAIGPLNDLYRLSDSVFNDDNVHTVLTGFDMLVLRATYAPELRTGMSRSEVAAILPGLLSRLNPAGNSIASRALPATPRSWINAIETALGPGSGFSSRKRAANQAVVLAQELGWSDHRRAYSHYVLGRMIQAHEPELAQRHFQTALDFLRQTPGSDLHQAVIRPRMAAYLIARGDGEAALQQINPALPVASRFENAALLATSLLIKAEALDLLGQFATANTVRLDSLGWARYGFGPDWAVKAKIREVADLRPSPN</sequence>
<dbReference type="Proteomes" id="UP001441944">
    <property type="component" value="Unassembled WGS sequence"/>
</dbReference>
<organism evidence="2 3">
    <name type="scientific">Pseudophaeobacter arcticus</name>
    <dbReference type="NCBI Taxonomy" id="385492"/>
    <lineage>
        <taxon>Bacteria</taxon>
        <taxon>Pseudomonadati</taxon>
        <taxon>Pseudomonadota</taxon>
        <taxon>Alphaproteobacteria</taxon>
        <taxon>Rhodobacterales</taxon>
        <taxon>Paracoccaceae</taxon>
        <taxon>Pseudophaeobacter</taxon>
    </lineage>
</organism>
<keyword evidence="3" id="KW-1185">Reference proteome</keyword>
<dbReference type="InterPro" id="IPR021323">
    <property type="entry name" value="DUF2927"/>
</dbReference>
<dbReference type="EMBL" id="BAABWU010000007">
    <property type="protein sequence ID" value="GAA6196741.1"/>
    <property type="molecule type" value="Genomic_DNA"/>
</dbReference>
<dbReference type="Pfam" id="PF11150">
    <property type="entry name" value="DUF2927"/>
    <property type="match status" value="1"/>
</dbReference>